<dbReference type="AlphaFoldDB" id="A0AA39KWZ6"/>
<dbReference type="GO" id="GO:0003723">
    <property type="term" value="F:RNA binding"/>
    <property type="evidence" value="ECO:0007669"/>
    <property type="project" value="UniProtKB-UniRule"/>
</dbReference>
<dbReference type="InterPro" id="IPR011545">
    <property type="entry name" value="DEAD/DEAH_box_helicase_dom"/>
</dbReference>
<reference evidence="14" key="1">
    <citation type="journal article" date="2023" name="bioRxiv">
        <title>Scaffold-level genome assemblies of two parasitoid biocontrol wasps reveal the parthenogenesis mechanism and an associated novel virus.</title>
        <authorList>
            <person name="Inwood S."/>
            <person name="Skelly J."/>
            <person name="Guhlin J."/>
            <person name="Harrop T."/>
            <person name="Goldson S."/>
            <person name="Dearden P."/>
        </authorList>
    </citation>
    <scope>NUCLEOTIDE SEQUENCE</scope>
    <source>
        <strain evidence="14">Irish</strain>
        <tissue evidence="14">Whole body</tissue>
    </source>
</reference>
<dbReference type="Pfam" id="PF23681">
    <property type="entry name" value="CTT_SPB4"/>
    <property type="match status" value="1"/>
</dbReference>
<dbReference type="InterPro" id="IPR056330">
    <property type="entry name" value="CTT_SPB4"/>
</dbReference>
<dbReference type="InterPro" id="IPR001650">
    <property type="entry name" value="Helicase_C-like"/>
</dbReference>
<dbReference type="SUPFAM" id="SSF52540">
    <property type="entry name" value="P-loop containing nucleoside triphosphate hydrolases"/>
    <property type="match status" value="1"/>
</dbReference>
<evidence type="ECO:0000256" key="3">
    <source>
        <dbReference type="ARBA" id="ARBA00022806"/>
    </source>
</evidence>
<dbReference type="FunFam" id="3.40.50.300:FF:001022">
    <property type="entry name" value="RNA helicase"/>
    <property type="match status" value="1"/>
</dbReference>
<keyword evidence="6" id="KW-0175">Coiled coil</keyword>
<dbReference type="GO" id="GO:0016787">
    <property type="term" value="F:hydrolase activity"/>
    <property type="evidence" value="ECO:0007669"/>
    <property type="project" value="UniProtKB-KW"/>
</dbReference>
<dbReference type="Pfam" id="PF00271">
    <property type="entry name" value="Helicase_C"/>
    <property type="match status" value="1"/>
</dbReference>
<dbReference type="Pfam" id="PF13959">
    <property type="entry name" value="CTE_SPB4"/>
    <property type="match status" value="1"/>
</dbReference>
<keyword evidence="2 9" id="KW-0378">Hydrolase</keyword>
<comment type="caution">
    <text evidence="14">The sequence shown here is derived from an EMBL/GenBank/DDBJ whole genome shotgun (WGS) entry which is preliminary data.</text>
</comment>
<evidence type="ECO:0000256" key="11">
    <source>
        <dbReference type="SAM" id="MobiDB-lite"/>
    </source>
</evidence>
<name>A0AA39KWZ6_9HYME</name>
<feature type="domain" description="Helicase C-terminal" evidence="13">
    <location>
        <begin position="246"/>
        <end position="395"/>
    </location>
</feature>
<reference evidence="14" key="2">
    <citation type="submission" date="2023-03" db="EMBL/GenBank/DDBJ databases">
        <authorList>
            <person name="Inwood S.N."/>
            <person name="Skelly J.G."/>
            <person name="Guhlin J."/>
            <person name="Harrop T.W.R."/>
            <person name="Goldson S.G."/>
            <person name="Dearden P.K."/>
        </authorList>
    </citation>
    <scope>NUCLEOTIDE SEQUENCE</scope>
    <source>
        <strain evidence="14">Irish</strain>
        <tissue evidence="14">Whole body</tissue>
    </source>
</reference>
<dbReference type="InterPro" id="IPR014001">
    <property type="entry name" value="Helicase_ATP-bd"/>
</dbReference>
<dbReference type="Gene3D" id="3.40.50.300">
    <property type="entry name" value="P-loop containing nucleotide triphosphate hydrolases"/>
    <property type="match status" value="2"/>
</dbReference>
<keyword evidence="1 9" id="KW-0547">Nucleotide-binding</keyword>
<dbReference type="InterPro" id="IPR000629">
    <property type="entry name" value="RNA-helicase_DEAD-box_CS"/>
</dbReference>
<dbReference type="PROSITE" id="PS51194">
    <property type="entry name" value="HELICASE_CTER"/>
    <property type="match status" value="1"/>
</dbReference>
<dbReference type="Pfam" id="PF00270">
    <property type="entry name" value="DEAD"/>
    <property type="match status" value="1"/>
</dbReference>
<dbReference type="PANTHER" id="PTHR24031">
    <property type="entry name" value="RNA HELICASE"/>
    <property type="match status" value="1"/>
</dbReference>
<evidence type="ECO:0000313" key="15">
    <source>
        <dbReference type="Proteomes" id="UP001168990"/>
    </source>
</evidence>
<dbReference type="GO" id="GO:0005524">
    <property type="term" value="F:ATP binding"/>
    <property type="evidence" value="ECO:0007669"/>
    <property type="project" value="UniProtKB-UniRule"/>
</dbReference>
<evidence type="ECO:0000256" key="5">
    <source>
        <dbReference type="ARBA" id="ARBA00022884"/>
    </source>
</evidence>
<keyword evidence="4 9" id="KW-0067">ATP-binding</keyword>
<evidence type="ECO:0000259" key="12">
    <source>
        <dbReference type="PROSITE" id="PS51192"/>
    </source>
</evidence>
<protein>
    <recommendedName>
        <fullName evidence="10">ATP-dependent RNA helicase</fullName>
        <ecNumber evidence="10">3.6.4.13</ecNumber>
    </recommendedName>
</protein>
<dbReference type="EC" id="3.6.4.13" evidence="10"/>
<dbReference type="InterPro" id="IPR027417">
    <property type="entry name" value="P-loop_NTPase"/>
</dbReference>
<evidence type="ECO:0000256" key="2">
    <source>
        <dbReference type="ARBA" id="ARBA00022801"/>
    </source>
</evidence>
<dbReference type="SMART" id="SM00487">
    <property type="entry name" value="DEXDc"/>
    <property type="match status" value="1"/>
</dbReference>
<evidence type="ECO:0000256" key="8">
    <source>
        <dbReference type="ARBA" id="ARBA00047984"/>
    </source>
</evidence>
<keyword evidence="3 9" id="KW-0347">Helicase</keyword>
<sequence length="591" mass="67502">MQIQTRKWTDLEVKLCDPILTTLKKLKFQSATPIQAACIPLLLNGKDVAAEAVTGSGKTLAFLIPMLEHMQRRHEKWKPREIGGIIITPTRELATQISQVLDNFLREMPSMKQVLMVGGTTVCEDISKLKRGANIIIATPGRLEDILTNYKDANLTTAVKSLEMLVLDEADRLLDLGFSTTLNTILSYLPRLRRTGLFSATQTKELEQLIRAGLRNPTLVTVKEKCNVSTPLTLNNYYTLVDVEHKFAAFIDFINSKGTNLKYMVFLSTCACVDYFSHIIKAMLPKANVLALHGKMKDKRHQIFEDFRNADNAVLVCTDIMARGIDIPEVDWVVQYDPPSSASSFVHRCGRTARIGNEGNALLFLLRSEDAYIEFIKRNQKVELSELELNVSSEIIDKCLETARNLQIQDRMIYDKANRAFVSFIQSYNKHECNLILRLKDLDFGCVAMGFGLLKMPRMPEIKGRDISAFKEIDIDINEISYKDKQREQVRLNKLQIYRETGVWPSKTKKRLKQTESWSEAKKKKIDRREKRETKKMKGKATVVNGMQSARKKRNKPTQEDIDELAKDISLIKKLKKKKISQEEFDEAFGI</sequence>
<dbReference type="SMART" id="SM01178">
    <property type="entry name" value="DUF4217"/>
    <property type="match status" value="1"/>
</dbReference>
<evidence type="ECO:0000256" key="9">
    <source>
        <dbReference type="RuleBase" id="RU000492"/>
    </source>
</evidence>
<comment type="catalytic activity">
    <reaction evidence="8 10">
        <text>ATP + H2O = ADP + phosphate + H(+)</text>
        <dbReference type="Rhea" id="RHEA:13065"/>
        <dbReference type="ChEBI" id="CHEBI:15377"/>
        <dbReference type="ChEBI" id="CHEBI:15378"/>
        <dbReference type="ChEBI" id="CHEBI:30616"/>
        <dbReference type="ChEBI" id="CHEBI:43474"/>
        <dbReference type="ChEBI" id="CHEBI:456216"/>
        <dbReference type="EC" id="3.6.4.13"/>
    </reaction>
</comment>
<dbReference type="EMBL" id="JAQQBS010000001">
    <property type="protein sequence ID" value="KAK0176859.1"/>
    <property type="molecule type" value="Genomic_DNA"/>
</dbReference>
<comment type="domain">
    <text evidence="10">The Q motif is unique to and characteristic of the DEAD box family of RNA helicases and controls ATP binding and hydrolysis.</text>
</comment>
<dbReference type="PROSITE" id="PS00039">
    <property type="entry name" value="DEAD_ATP_HELICASE"/>
    <property type="match status" value="1"/>
</dbReference>
<dbReference type="CDD" id="cd17960">
    <property type="entry name" value="DEADc_DDX55"/>
    <property type="match status" value="1"/>
</dbReference>
<dbReference type="FunFam" id="3.40.50.300:FF:000877">
    <property type="entry name" value="RNA helicase"/>
    <property type="match status" value="1"/>
</dbReference>
<evidence type="ECO:0000313" key="14">
    <source>
        <dbReference type="EMBL" id="KAK0176859.1"/>
    </source>
</evidence>
<dbReference type="PROSITE" id="PS51192">
    <property type="entry name" value="HELICASE_ATP_BIND_1"/>
    <property type="match status" value="1"/>
</dbReference>
<dbReference type="InterPro" id="IPR025313">
    <property type="entry name" value="SPB4-like_CTE"/>
</dbReference>
<evidence type="ECO:0000256" key="6">
    <source>
        <dbReference type="ARBA" id="ARBA00023054"/>
    </source>
</evidence>
<organism evidence="14 15">
    <name type="scientific">Microctonus aethiopoides</name>
    <dbReference type="NCBI Taxonomy" id="144406"/>
    <lineage>
        <taxon>Eukaryota</taxon>
        <taxon>Metazoa</taxon>
        <taxon>Ecdysozoa</taxon>
        <taxon>Arthropoda</taxon>
        <taxon>Hexapoda</taxon>
        <taxon>Insecta</taxon>
        <taxon>Pterygota</taxon>
        <taxon>Neoptera</taxon>
        <taxon>Endopterygota</taxon>
        <taxon>Hymenoptera</taxon>
        <taxon>Apocrita</taxon>
        <taxon>Ichneumonoidea</taxon>
        <taxon>Braconidae</taxon>
        <taxon>Euphorinae</taxon>
        <taxon>Microctonus</taxon>
    </lineage>
</organism>
<comment type="function">
    <text evidence="10">RNA helicase.</text>
</comment>
<evidence type="ECO:0000259" key="13">
    <source>
        <dbReference type="PROSITE" id="PS51194"/>
    </source>
</evidence>
<gene>
    <name evidence="14" type="ORF">PV328_000961</name>
</gene>
<evidence type="ECO:0000256" key="7">
    <source>
        <dbReference type="ARBA" id="ARBA00038002"/>
    </source>
</evidence>
<comment type="similarity">
    <text evidence="7">Belongs to the DEAD box helicase family. DDX55/SPB4 subfamily.</text>
</comment>
<keyword evidence="15" id="KW-1185">Reference proteome</keyword>
<accession>A0AA39KWZ6</accession>
<feature type="region of interest" description="Disordered" evidence="11">
    <location>
        <begin position="514"/>
        <end position="561"/>
    </location>
</feature>
<dbReference type="GO" id="GO:0003724">
    <property type="term" value="F:RNA helicase activity"/>
    <property type="evidence" value="ECO:0007669"/>
    <property type="project" value="UniProtKB-EC"/>
</dbReference>
<dbReference type="SMART" id="SM00490">
    <property type="entry name" value="HELICc"/>
    <property type="match status" value="1"/>
</dbReference>
<evidence type="ECO:0000256" key="1">
    <source>
        <dbReference type="ARBA" id="ARBA00022741"/>
    </source>
</evidence>
<dbReference type="CDD" id="cd18787">
    <property type="entry name" value="SF2_C_DEAD"/>
    <property type="match status" value="1"/>
</dbReference>
<keyword evidence="5 10" id="KW-0694">RNA-binding</keyword>
<proteinExistence type="inferred from homology"/>
<evidence type="ECO:0000256" key="10">
    <source>
        <dbReference type="RuleBase" id="RU365068"/>
    </source>
</evidence>
<feature type="domain" description="Helicase ATP-binding" evidence="12">
    <location>
        <begin position="39"/>
        <end position="220"/>
    </location>
</feature>
<evidence type="ECO:0000256" key="4">
    <source>
        <dbReference type="ARBA" id="ARBA00022840"/>
    </source>
</evidence>
<dbReference type="Proteomes" id="UP001168990">
    <property type="component" value="Unassembled WGS sequence"/>
</dbReference>